<protein>
    <submittedName>
        <fullName evidence="1">Uncharacterized protein</fullName>
    </submittedName>
</protein>
<accession>A0ACB9K2T5</accession>
<evidence type="ECO:0000313" key="2">
    <source>
        <dbReference type="Proteomes" id="UP001056120"/>
    </source>
</evidence>
<dbReference type="Proteomes" id="UP001056120">
    <property type="component" value="Linkage Group LG01"/>
</dbReference>
<proteinExistence type="predicted"/>
<evidence type="ECO:0000313" key="1">
    <source>
        <dbReference type="EMBL" id="KAI3826588.1"/>
    </source>
</evidence>
<organism evidence="1 2">
    <name type="scientific">Smallanthus sonchifolius</name>
    <dbReference type="NCBI Taxonomy" id="185202"/>
    <lineage>
        <taxon>Eukaryota</taxon>
        <taxon>Viridiplantae</taxon>
        <taxon>Streptophyta</taxon>
        <taxon>Embryophyta</taxon>
        <taxon>Tracheophyta</taxon>
        <taxon>Spermatophyta</taxon>
        <taxon>Magnoliopsida</taxon>
        <taxon>eudicotyledons</taxon>
        <taxon>Gunneridae</taxon>
        <taxon>Pentapetalae</taxon>
        <taxon>asterids</taxon>
        <taxon>campanulids</taxon>
        <taxon>Asterales</taxon>
        <taxon>Asteraceae</taxon>
        <taxon>Asteroideae</taxon>
        <taxon>Heliantheae alliance</taxon>
        <taxon>Millerieae</taxon>
        <taxon>Smallanthus</taxon>
    </lineage>
</organism>
<name>A0ACB9K2T5_9ASTR</name>
<comment type="caution">
    <text evidence="1">The sequence shown here is derived from an EMBL/GenBank/DDBJ whole genome shotgun (WGS) entry which is preliminary data.</text>
</comment>
<reference evidence="1 2" key="2">
    <citation type="journal article" date="2022" name="Mol. Ecol. Resour.">
        <title>The genomes of chicory, endive, great burdock and yacon provide insights into Asteraceae paleo-polyploidization history and plant inulin production.</title>
        <authorList>
            <person name="Fan W."/>
            <person name="Wang S."/>
            <person name="Wang H."/>
            <person name="Wang A."/>
            <person name="Jiang F."/>
            <person name="Liu H."/>
            <person name="Zhao H."/>
            <person name="Xu D."/>
            <person name="Zhang Y."/>
        </authorList>
    </citation>
    <scope>NUCLEOTIDE SEQUENCE [LARGE SCALE GENOMIC DNA]</scope>
    <source>
        <strain evidence="2">cv. Yunnan</strain>
        <tissue evidence="1">Leaves</tissue>
    </source>
</reference>
<gene>
    <name evidence="1" type="ORF">L1987_00636</name>
</gene>
<keyword evidence="2" id="KW-1185">Reference proteome</keyword>
<reference evidence="2" key="1">
    <citation type="journal article" date="2022" name="Mol. Ecol. Resour.">
        <title>The genomes of chicory, endive, great burdock and yacon provide insights into Asteraceae palaeo-polyploidization history and plant inulin production.</title>
        <authorList>
            <person name="Fan W."/>
            <person name="Wang S."/>
            <person name="Wang H."/>
            <person name="Wang A."/>
            <person name="Jiang F."/>
            <person name="Liu H."/>
            <person name="Zhao H."/>
            <person name="Xu D."/>
            <person name="Zhang Y."/>
        </authorList>
    </citation>
    <scope>NUCLEOTIDE SEQUENCE [LARGE SCALE GENOMIC DNA]</scope>
    <source>
        <strain evidence="2">cv. Yunnan</strain>
    </source>
</reference>
<sequence>MSLTKKDLLRWIVSYIHLSCTLTTMALYLVLFVRTITHLMSWLSCRNKSFREKKEDKIIAVCADDPEYRHYNDIVELPSHRLAEIRRFFEDDKKNENKEVAVNEFLLAVEAIEVVKRSIPDAKREPAGLHAHTKTCNKWSILD</sequence>
<dbReference type="EMBL" id="CM042018">
    <property type="protein sequence ID" value="KAI3826588.1"/>
    <property type="molecule type" value="Genomic_DNA"/>
</dbReference>